<dbReference type="EMBL" id="FXXP01000001">
    <property type="protein sequence ID" value="SMX26269.1"/>
    <property type="molecule type" value="Genomic_DNA"/>
</dbReference>
<protein>
    <submittedName>
        <fullName evidence="1">Uncharacterized protein</fullName>
    </submittedName>
</protein>
<dbReference type="Proteomes" id="UP000225972">
    <property type="component" value="Unassembled WGS sequence"/>
</dbReference>
<sequence length="41" mass="4407">MKAMWAGFAAVILIGIGANFALQEIGFSSEDRYSGDSVRLN</sequence>
<name>A0A238J6Q3_9RHOB</name>
<accession>A0A238J6Q3</accession>
<reference evidence="2" key="1">
    <citation type="submission" date="2017-05" db="EMBL/GenBank/DDBJ databases">
        <authorList>
            <person name="Rodrigo-Torres L."/>
            <person name="Arahal R. D."/>
            <person name="Lucena T."/>
        </authorList>
    </citation>
    <scope>NUCLEOTIDE SEQUENCE [LARGE SCALE GENOMIC DNA]</scope>
    <source>
        <strain evidence="2">CECT 8649</strain>
    </source>
</reference>
<evidence type="ECO:0000313" key="1">
    <source>
        <dbReference type="EMBL" id="SMX26269.1"/>
    </source>
</evidence>
<evidence type="ECO:0000313" key="2">
    <source>
        <dbReference type="Proteomes" id="UP000225972"/>
    </source>
</evidence>
<proteinExistence type="predicted"/>
<organism evidence="1 2">
    <name type="scientific">Pelagimonas phthalicica</name>
    <dbReference type="NCBI Taxonomy" id="1037362"/>
    <lineage>
        <taxon>Bacteria</taxon>
        <taxon>Pseudomonadati</taxon>
        <taxon>Pseudomonadota</taxon>
        <taxon>Alphaproteobacteria</taxon>
        <taxon>Rhodobacterales</taxon>
        <taxon>Roseobacteraceae</taxon>
        <taxon>Pelagimonas</taxon>
    </lineage>
</organism>
<dbReference type="AlphaFoldDB" id="A0A238J6Q3"/>
<dbReference type="RefSeq" id="WP_255301672.1">
    <property type="nucleotide sequence ID" value="NZ_FXXP01000001.1"/>
</dbReference>
<gene>
    <name evidence="1" type="ORF">TRP8649_00342</name>
</gene>
<keyword evidence="2" id="KW-1185">Reference proteome</keyword>